<keyword evidence="3" id="KW-1185">Reference proteome</keyword>
<evidence type="ECO:0000256" key="1">
    <source>
        <dbReference type="SAM" id="SignalP"/>
    </source>
</evidence>
<protein>
    <submittedName>
        <fullName evidence="2">50S ribosomal protein L4</fullName>
    </submittedName>
</protein>
<proteinExistence type="predicted"/>
<evidence type="ECO:0000313" key="3">
    <source>
        <dbReference type="Proteomes" id="UP000325081"/>
    </source>
</evidence>
<gene>
    <name evidence="2" type="ORF">STAS_27040</name>
</gene>
<reference evidence="3" key="1">
    <citation type="journal article" date="2019" name="Curr. Biol.">
        <title>Genome Sequence of Striga asiatica Provides Insight into the Evolution of Plant Parasitism.</title>
        <authorList>
            <person name="Yoshida S."/>
            <person name="Kim S."/>
            <person name="Wafula E.K."/>
            <person name="Tanskanen J."/>
            <person name="Kim Y.M."/>
            <person name="Honaas L."/>
            <person name="Yang Z."/>
            <person name="Spallek T."/>
            <person name="Conn C.E."/>
            <person name="Ichihashi Y."/>
            <person name="Cheong K."/>
            <person name="Cui S."/>
            <person name="Der J.P."/>
            <person name="Gundlach H."/>
            <person name="Jiao Y."/>
            <person name="Hori C."/>
            <person name="Ishida J.K."/>
            <person name="Kasahara H."/>
            <person name="Kiba T."/>
            <person name="Kim M.S."/>
            <person name="Koo N."/>
            <person name="Laohavisit A."/>
            <person name="Lee Y.H."/>
            <person name="Lumba S."/>
            <person name="McCourt P."/>
            <person name="Mortimer J.C."/>
            <person name="Mutuku J.M."/>
            <person name="Nomura T."/>
            <person name="Sasaki-Sekimoto Y."/>
            <person name="Seto Y."/>
            <person name="Wang Y."/>
            <person name="Wakatake T."/>
            <person name="Sakakibara H."/>
            <person name="Demura T."/>
            <person name="Yamaguchi S."/>
            <person name="Yoneyama K."/>
            <person name="Manabe R.I."/>
            <person name="Nelson D.C."/>
            <person name="Schulman A.H."/>
            <person name="Timko M.P."/>
            <person name="dePamphilis C.W."/>
            <person name="Choi D."/>
            <person name="Shirasu K."/>
        </authorList>
    </citation>
    <scope>NUCLEOTIDE SEQUENCE [LARGE SCALE GENOMIC DNA]</scope>
    <source>
        <strain evidence="3">cv. UVA1</strain>
    </source>
</reference>
<feature type="chain" id="PRO_5022853345" evidence="1">
    <location>
        <begin position="18"/>
        <end position="119"/>
    </location>
</feature>
<evidence type="ECO:0000313" key="2">
    <source>
        <dbReference type="EMBL" id="GER49771.1"/>
    </source>
</evidence>
<organism evidence="2 3">
    <name type="scientific">Striga asiatica</name>
    <name type="common">Asiatic witchweed</name>
    <name type="synonym">Buchnera asiatica</name>
    <dbReference type="NCBI Taxonomy" id="4170"/>
    <lineage>
        <taxon>Eukaryota</taxon>
        <taxon>Viridiplantae</taxon>
        <taxon>Streptophyta</taxon>
        <taxon>Embryophyta</taxon>
        <taxon>Tracheophyta</taxon>
        <taxon>Spermatophyta</taxon>
        <taxon>Magnoliopsida</taxon>
        <taxon>eudicotyledons</taxon>
        <taxon>Gunneridae</taxon>
        <taxon>Pentapetalae</taxon>
        <taxon>asterids</taxon>
        <taxon>lamiids</taxon>
        <taxon>Lamiales</taxon>
        <taxon>Orobanchaceae</taxon>
        <taxon>Buchnereae</taxon>
        <taxon>Striga</taxon>
    </lineage>
</organism>
<feature type="signal peptide" evidence="1">
    <location>
        <begin position="1"/>
        <end position="17"/>
    </location>
</feature>
<keyword evidence="2" id="KW-0687">Ribonucleoprotein</keyword>
<accession>A0A5A7R0K6</accession>
<name>A0A5A7R0K6_STRAF</name>
<keyword evidence="1" id="KW-0732">Signal</keyword>
<dbReference type="GO" id="GO:0005840">
    <property type="term" value="C:ribosome"/>
    <property type="evidence" value="ECO:0007669"/>
    <property type="project" value="UniProtKB-KW"/>
</dbReference>
<sequence length="119" mass="12065">MLLLSFVVLGGDDVVLGRAGGGVGGLIGTLAGENLAVSRRRRRGSGRADGGGGGLTETPSGGDFVVRIASCDRRLLIVAVVDGVVLSRLAAGEGGLTVVPAIEDRLFMIIQFDGVMTVD</sequence>
<dbReference type="AlphaFoldDB" id="A0A5A7R0K6"/>
<keyword evidence="2" id="KW-0689">Ribosomal protein</keyword>
<dbReference type="EMBL" id="BKCP01008837">
    <property type="protein sequence ID" value="GER49771.1"/>
    <property type="molecule type" value="Genomic_DNA"/>
</dbReference>
<dbReference type="Proteomes" id="UP000325081">
    <property type="component" value="Unassembled WGS sequence"/>
</dbReference>
<comment type="caution">
    <text evidence="2">The sequence shown here is derived from an EMBL/GenBank/DDBJ whole genome shotgun (WGS) entry which is preliminary data.</text>
</comment>